<evidence type="ECO:0000256" key="2">
    <source>
        <dbReference type="ARBA" id="ARBA00022475"/>
    </source>
</evidence>
<keyword evidence="9" id="KW-1185">Reference proteome</keyword>
<dbReference type="InterPro" id="IPR024320">
    <property type="entry name" value="LPG_synthase_C"/>
</dbReference>
<keyword evidence="3" id="KW-0812">Transmembrane</keyword>
<evidence type="ECO:0000256" key="4">
    <source>
        <dbReference type="ARBA" id="ARBA00022989"/>
    </source>
</evidence>
<reference evidence="8 9" key="1">
    <citation type="submission" date="2016-07" db="EMBL/GenBank/DDBJ databases">
        <title>Pervasive Adenine N6-methylation of Active Genes in Fungi.</title>
        <authorList>
            <consortium name="DOE Joint Genome Institute"/>
            <person name="Mondo S.J."/>
            <person name="Dannebaum R.O."/>
            <person name="Kuo R.C."/>
            <person name="Labutti K."/>
            <person name="Haridas S."/>
            <person name="Kuo A."/>
            <person name="Salamov A."/>
            <person name="Ahrendt S.R."/>
            <person name="Lipzen A."/>
            <person name="Sullivan W."/>
            <person name="Andreopoulos W.B."/>
            <person name="Clum A."/>
            <person name="Lindquist E."/>
            <person name="Daum C."/>
            <person name="Ramamoorthy G.K."/>
            <person name="Gryganskyi A."/>
            <person name="Culley D."/>
            <person name="Magnuson J.K."/>
            <person name="James T.Y."/>
            <person name="O'Malley M.A."/>
            <person name="Stajich J.E."/>
            <person name="Spatafora J.W."/>
            <person name="Visel A."/>
            <person name="Grigoriev I.V."/>
        </authorList>
    </citation>
    <scope>NUCLEOTIDE SEQUENCE [LARGE SCALE GENOMIC DNA]</scope>
    <source>
        <strain evidence="8 9">62-1032</strain>
    </source>
</reference>
<organism evidence="8 9">
    <name type="scientific">Leucosporidium creatinivorum</name>
    <dbReference type="NCBI Taxonomy" id="106004"/>
    <lineage>
        <taxon>Eukaryota</taxon>
        <taxon>Fungi</taxon>
        <taxon>Dikarya</taxon>
        <taxon>Basidiomycota</taxon>
        <taxon>Pucciniomycotina</taxon>
        <taxon>Microbotryomycetes</taxon>
        <taxon>Leucosporidiales</taxon>
        <taxon>Leucosporidium</taxon>
    </lineage>
</organism>
<dbReference type="Pfam" id="PF09924">
    <property type="entry name" value="LPG_synthase_C"/>
    <property type="match status" value="1"/>
</dbReference>
<dbReference type="InterPro" id="IPR051211">
    <property type="entry name" value="PG_lysyltransferase"/>
</dbReference>
<dbReference type="GO" id="GO:0016755">
    <property type="term" value="F:aminoacyltransferase activity"/>
    <property type="evidence" value="ECO:0007669"/>
    <property type="project" value="TreeGrafter"/>
</dbReference>
<evidence type="ECO:0000256" key="5">
    <source>
        <dbReference type="ARBA" id="ARBA00023136"/>
    </source>
</evidence>
<gene>
    <name evidence="8" type="ORF">BCR35DRAFT_270814</name>
</gene>
<dbReference type="PROSITE" id="PS51186">
    <property type="entry name" value="GNAT"/>
    <property type="match status" value="1"/>
</dbReference>
<dbReference type="STRING" id="106004.A0A1Y2DPG2"/>
<dbReference type="AlphaFoldDB" id="A0A1Y2DPG2"/>
<dbReference type="EMBL" id="MCGR01000073">
    <property type="protein sequence ID" value="ORY61044.1"/>
    <property type="molecule type" value="Genomic_DNA"/>
</dbReference>
<feature type="region of interest" description="Disordered" evidence="6">
    <location>
        <begin position="1"/>
        <end position="38"/>
    </location>
</feature>
<dbReference type="PANTHER" id="PTHR34697:SF2">
    <property type="entry name" value="PHOSPHATIDYLGLYCEROL LYSYLTRANSFERASE"/>
    <property type="match status" value="1"/>
</dbReference>
<evidence type="ECO:0000256" key="6">
    <source>
        <dbReference type="SAM" id="MobiDB-lite"/>
    </source>
</evidence>
<proteinExistence type="predicted"/>
<dbReference type="Proteomes" id="UP000193467">
    <property type="component" value="Unassembled WGS sequence"/>
</dbReference>
<keyword evidence="2" id="KW-1003">Cell membrane</keyword>
<evidence type="ECO:0000259" key="7">
    <source>
        <dbReference type="PROSITE" id="PS51186"/>
    </source>
</evidence>
<evidence type="ECO:0000313" key="9">
    <source>
        <dbReference type="Proteomes" id="UP000193467"/>
    </source>
</evidence>
<evidence type="ECO:0000256" key="1">
    <source>
        <dbReference type="ARBA" id="ARBA00004651"/>
    </source>
</evidence>
<name>A0A1Y2DPG2_9BASI</name>
<keyword evidence="5" id="KW-0472">Membrane</keyword>
<dbReference type="InterPro" id="IPR016181">
    <property type="entry name" value="Acyl_CoA_acyltransferase"/>
</dbReference>
<evidence type="ECO:0000313" key="8">
    <source>
        <dbReference type="EMBL" id="ORY61044.1"/>
    </source>
</evidence>
<accession>A0A1Y2DPG2</accession>
<dbReference type="PANTHER" id="PTHR34697">
    <property type="entry name" value="PHOSPHATIDYLGLYCEROL LYSYLTRANSFERASE"/>
    <property type="match status" value="1"/>
</dbReference>
<dbReference type="GO" id="GO:0005886">
    <property type="term" value="C:plasma membrane"/>
    <property type="evidence" value="ECO:0007669"/>
    <property type="project" value="UniProtKB-SubCell"/>
</dbReference>
<dbReference type="GO" id="GO:0016747">
    <property type="term" value="F:acyltransferase activity, transferring groups other than amino-acyl groups"/>
    <property type="evidence" value="ECO:0007669"/>
    <property type="project" value="InterPro"/>
</dbReference>
<dbReference type="OrthoDB" id="372395at2759"/>
<protein>
    <recommendedName>
        <fullName evidence="7">N-acetyltransferase domain-containing protein</fullName>
    </recommendedName>
</protein>
<sequence>MSQLPPNAVSDTPKAKDRINQPNPSPAPSPSRSDNVHFVPASKSNLPSLLSRFGDASSSNWLEGNYDVWRGEGATYDSPKVQGYLRHGRWVFAWGDPLCEPTKEKRKEAATEFAEWAKEEKLKVVWCCVTSEFEEVLAEGLEGVGWSTLSCLKEDVLYPDRVTFKSRDLKRNLRRAERADVSCAELHLKDSDYLPDDETKTAIDSGLEAWRKSRRGLGKHIASASLDPWIDTGNRRYFLARTPHEIVGVCILTPIADGSYHIRNAIHFPSAPRGTSEALLAHVIQTMKEEGRRSLTFGASATENLVLEHNIRRGVRMRILERAYSAIMARTGLAQRGQFRSKFETEPNERLHVSFPPHSFGLGTLLALIKTLKVK</sequence>
<dbReference type="InterPro" id="IPR000182">
    <property type="entry name" value="GNAT_dom"/>
</dbReference>
<comment type="caution">
    <text evidence="8">The sequence shown here is derived from an EMBL/GenBank/DDBJ whole genome shotgun (WGS) entry which is preliminary data.</text>
</comment>
<feature type="domain" description="N-acetyltransferase" evidence="7">
    <location>
        <begin position="197"/>
        <end position="333"/>
    </location>
</feature>
<dbReference type="SUPFAM" id="SSF55729">
    <property type="entry name" value="Acyl-CoA N-acyltransferases (Nat)"/>
    <property type="match status" value="1"/>
</dbReference>
<keyword evidence="4" id="KW-1133">Transmembrane helix</keyword>
<dbReference type="GO" id="GO:0055091">
    <property type="term" value="P:phospholipid homeostasis"/>
    <property type="evidence" value="ECO:0007669"/>
    <property type="project" value="TreeGrafter"/>
</dbReference>
<dbReference type="InParanoid" id="A0A1Y2DPG2"/>
<evidence type="ECO:0000256" key="3">
    <source>
        <dbReference type="ARBA" id="ARBA00022692"/>
    </source>
</evidence>
<comment type="subcellular location">
    <subcellularLocation>
        <location evidence="1">Cell membrane</location>
        <topology evidence="1">Multi-pass membrane protein</topology>
    </subcellularLocation>
</comment>